<dbReference type="OrthoDB" id="9797603at2"/>
<sequence>MYTGFVAPADDVVDDAVARALGAAGERGPRGGWRRVEHGSANLVVLAGRVAVRVARSADAASEALRAQRLIDALPALPFAVPRSAAPAIDDRAAGGVVAIAQERVDGEPHPSGSGDPVELRRLLDTLRETDLAPLRRHLAHRHTFFGGEEGLRLMTGEAVTMLAPTARERARRAAEAFVGLAPQGDVLTHGDLAGSNVLWTGGAASTVSGLIDWDLAAADDEAKDVAALATWHGWDLVAQIVPPEVTHRARVTAATYPLQLLCFAIAGCRPAEEIERALTRANDAYTG</sequence>
<reference evidence="2 3" key="1">
    <citation type="submission" date="2019-04" db="EMBL/GenBank/DDBJ databases">
        <title>Microbes associate with the intestines of laboratory mice.</title>
        <authorList>
            <person name="Navarre W."/>
            <person name="Wong E."/>
            <person name="Huang K."/>
            <person name="Tropini C."/>
            <person name="Ng K."/>
            <person name="Yu B."/>
        </authorList>
    </citation>
    <scope>NUCLEOTIDE SEQUENCE [LARGE SCALE GENOMIC DNA]</scope>
    <source>
        <strain evidence="2 3">NM46_B2-13</strain>
    </source>
</reference>
<dbReference type="EMBL" id="SRYO01000009">
    <property type="protein sequence ID" value="TGY34728.1"/>
    <property type="molecule type" value="Genomic_DNA"/>
</dbReference>
<feature type="domain" description="Aminoglycoside phosphotransferase" evidence="1">
    <location>
        <begin position="33"/>
        <end position="235"/>
    </location>
</feature>
<evidence type="ECO:0000313" key="2">
    <source>
        <dbReference type="EMBL" id="TGY34728.1"/>
    </source>
</evidence>
<protein>
    <submittedName>
        <fullName evidence="2">DUF1679 domain-containing protein</fullName>
    </submittedName>
</protein>
<dbReference type="Proteomes" id="UP000309893">
    <property type="component" value="Unassembled WGS sequence"/>
</dbReference>
<organism evidence="2 3">
    <name type="scientific">Microbacterium laevaniformans</name>
    <dbReference type="NCBI Taxonomy" id="36807"/>
    <lineage>
        <taxon>Bacteria</taxon>
        <taxon>Bacillati</taxon>
        <taxon>Actinomycetota</taxon>
        <taxon>Actinomycetes</taxon>
        <taxon>Micrococcales</taxon>
        <taxon>Microbacteriaceae</taxon>
        <taxon>Microbacterium</taxon>
    </lineage>
</organism>
<dbReference type="RefSeq" id="WP_135949892.1">
    <property type="nucleotide sequence ID" value="NZ_SRYO01000009.1"/>
</dbReference>
<dbReference type="Pfam" id="PF01636">
    <property type="entry name" value="APH"/>
    <property type="match status" value="1"/>
</dbReference>
<dbReference type="InterPro" id="IPR002575">
    <property type="entry name" value="Aminoglycoside_PTrfase"/>
</dbReference>
<dbReference type="InterPro" id="IPR011009">
    <property type="entry name" value="Kinase-like_dom_sf"/>
</dbReference>
<name>A0A4S2D011_9MICO</name>
<dbReference type="Gene3D" id="3.90.1200.10">
    <property type="match status" value="1"/>
</dbReference>
<dbReference type="AlphaFoldDB" id="A0A4S2D011"/>
<evidence type="ECO:0000313" key="3">
    <source>
        <dbReference type="Proteomes" id="UP000309893"/>
    </source>
</evidence>
<gene>
    <name evidence="2" type="ORF">E5344_13095</name>
</gene>
<proteinExistence type="predicted"/>
<comment type="caution">
    <text evidence="2">The sequence shown here is derived from an EMBL/GenBank/DDBJ whole genome shotgun (WGS) entry which is preliminary data.</text>
</comment>
<accession>A0A4S2D011</accession>
<evidence type="ECO:0000259" key="1">
    <source>
        <dbReference type="Pfam" id="PF01636"/>
    </source>
</evidence>
<dbReference type="SUPFAM" id="SSF56112">
    <property type="entry name" value="Protein kinase-like (PK-like)"/>
    <property type="match status" value="1"/>
</dbReference>